<keyword evidence="3" id="KW-1185">Reference proteome</keyword>
<sequence>MCGTDGDTDDVPTWWLQCKWNDGTEDVRAKNFRCLFPHSHYNQLFDGQPWLVTLERLAPPTGSGGAILARLAGAFADYIISLTLAWITKNNRAKHAFRQPFPARHSSFHT</sequence>
<evidence type="ECO:0000313" key="2">
    <source>
        <dbReference type="EMBL" id="KJA24019.1"/>
    </source>
</evidence>
<dbReference type="Proteomes" id="UP000054270">
    <property type="component" value="Unassembled WGS sequence"/>
</dbReference>
<reference evidence="3" key="1">
    <citation type="submission" date="2014-04" db="EMBL/GenBank/DDBJ databases">
        <title>Evolutionary Origins and Diversification of the Mycorrhizal Mutualists.</title>
        <authorList>
            <consortium name="DOE Joint Genome Institute"/>
            <consortium name="Mycorrhizal Genomics Consortium"/>
            <person name="Kohler A."/>
            <person name="Kuo A."/>
            <person name="Nagy L.G."/>
            <person name="Floudas D."/>
            <person name="Copeland A."/>
            <person name="Barry K.W."/>
            <person name="Cichocki N."/>
            <person name="Veneault-Fourrey C."/>
            <person name="LaButti K."/>
            <person name="Lindquist E.A."/>
            <person name="Lipzen A."/>
            <person name="Lundell T."/>
            <person name="Morin E."/>
            <person name="Murat C."/>
            <person name="Riley R."/>
            <person name="Ohm R."/>
            <person name="Sun H."/>
            <person name="Tunlid A."/>
            <person name="Henrissat B."/>
            <person name="Grigoriev I.V."/>
            <person name="Hibbett D.S."/>
            <person name="Martin F."/>
        </authorList>
    </citation>
    <scope>NUCLEOTIDE SEQUENCE [LARGE SCALE GENOMIC DNA]</scope>
    <source>
        <strain evidence="3">FD-334 SS-4</strain>
    </source>
</reference>
<keyword evidence="1" id="KW-0812">Transmembrane</keyword>
<keyword evidence="1" id="KW-0472">Membrane</keyword>
<evidence type="ECO:0000313" key="3">
    <source>
        <dbReference type="Proteomes" id="UP000054270"/>
    </source>
</evidence>
<evidence type="ECO:0000256" key="1">
    <source>
        <dbReference type="SAM" id="Phobius"/>
    </source>
</evidence>
<dbReference type="AlphaFoldDB" id="A0A0D2NZ92"/>
<organism evidence="2 3">
    <name type="scientific">Hypholoma sublateritium (strain FD-334 SS-4)</name>
    <dbReference type="NCBI Taxonomy" id="945553"/>
    <lineage>
        <taxon>Eukaryota</taxon>
        <taxon>Fungi</taxon>
        <taxon>Dikarya</taxon>
        <taxon>Basidiomycota</taxon>
        <taxon>Agaricomycotina</taxon>
        <taxon>Agaricomycetes</taxon>
        <taxon>Agaricomycetidae</taxon>
        <taxon>Agaricales</taxon>
        <taxon>Agaricineae</taxon>
        <taxon>Strophariaceae</taxon>
        <taxon>Hypholoma</taxon>
    </lineage>
</organism>
<dbReference type="EMBL" id="KN817539">
    <property type="protein sequence ID" value="KJA24019.1"/>
    <property type="molecule type" value="Genomic_DNA"/>
</dbReference>
<feature type="transmembrane region" description="Helical" evidence="1">
    <location>
        <begin position="67"/>
        <end position="88"/>
    </location>
</feature>
<name>A0A0D2NZ92_HYPSF</name>
<gene>
    <name evidence="2" type="ORF">HYPSUDRAFT_546845</name>
</gene>
<keyword evidence="1" id="KW-1133">Transmembrane helix</keyword>
<protein>
    <submittedName>
        <fullName evidence="2">Uncharacterized protein</fullName>
    </submittedName>
</protein>
<accession>A0A0D2NZ92</accession>
<proteinExistence type="predicted"/>